<reference evidence="2 3" key="1">
    <citation type="journal article" date="2019" name="Sci. Transl. Med.">
        <title>Quorum sensing between bacterial species on the skin protects against epidermal injury in atopic dermatitis.</title>
        <authorList>
            <person name="Williams M.R."/>
        </authorList>
    </citation>
    <scope>NUCLEOTIDE SEQUENCE [LARGE SCALE GENOMIC DNA]</scope>
    <source>
        <strain evidence="2 3">E7</strain>
    </source>
</reference>
<evidence type="ECO:0000313" key="2">
    <source>
        <dbReference type="EMBL" id="TBW72993.1"/>
    </source>
</evidence>
<feature type="transmembrane region" description="Helical" evidence="1">
    <location>
        <begin position="110"/>
        <end position="130"/>
    </location>
</feature>
<feature type="transmembrane region" description="Helical" evidence="1">
    <location>
        <begin position="68"/>
        <end position="90"/>
    </location>
</feature>
<dbReference type="AlphaFoldDB" id="A0A292DFT6"/>
<proteinExistence type="predicted"/>
<dbReference type="InterPro" id="IPR011733">
    <property type="entry name" value="CHP02185_IM"/>
</dbReference>
<dbReference type="NCBIfam" id="TIGR02185">
    <property type="entry name" value="Trep_Strep"/>
    <property type="match status" value="1"/>
</dbReference>
<sequence length="192" mass="21582">MKQLNVKDLITVGIFTAIYLVVFFVTFMLGYIPFLIPFLGLICPIVCGIPFILYVMKIEKFGMLTLTGFILGLAFTIMGSGLIMIPAGLICGLLGDLIMKQGDYKAWNNIAWGYAVFSLWMMGFVLRMFLAREAYFKELEQSYGHEYVQTLASITPLWTLPIMFVLTIVGGLLGAWLGKKMFSKHFKKAGLM</sequence>
<evidence type="ECO:0000313" key="3">
    <source>
        <dbReference type="Proteomes" id="UP000293637"/>
    </source>
</evidence>
<gene>
    <name evidence="2" type="ORF">EQ812_03880</name>
</gene>
<evidence type="ECO:0000256" key="1">
    <source>
        <dbReference type="SAM" id="Phobius"/>
    </source>
</evidence>
<accession>A0A292DFT6</accession>
<dbReference type="GeneID" id="58090203"/>
<protein>
    <submittedName>
        <fullName evidence="2">MptD family putative ECF transporter S component</fullName>
    </submittedName>
</protein>
<keyword evidence="1" id="KW-1133">Transmembrane helix</keyword>
<keyword evidence="1" id="KW-0472">Membrane</keyword>
<feature type="transmembrane region" description="Helical" evidence="1">
    <location>
        <begin position="38"/>
        <end position="56"/>
    </location>
</feature>
<feature type="transmembrane region" description="Helical" evidence="1">
    <location>
        <begin position="151"/>
        <end position="177"/>
    </location>
</feature>
<dbReference type="EMBL" id="SCHB01000002">
    <property type="protein sequence ID" value="TBW72993.1"/>
    <property type="molecule type" value="Genomic_DNA"/>
</dbReference>
<feature type="transmembrane region" description="Helical" evidence="1">
    <location>
        <begin position="12"/>
        <end position="32"/>
    </location>
</feature>
<dbReference type="Pfam" id="PF09605">
    <property type="entry name" value="Trep_Strep"/>
    <property type="match status" value="1"/>
</dbReference>
<keyword evidence="1" id="KW-0812">Transmembrane</keyword>
<comment type="caution">
    <text evidence="2">The sequence shown here is derived from an EMBL/GenBank/DDBJ whole genome shotgun (WGS) entry which is preliminary data.</text>
</comment>
<dbReference type="Proteomes" id="UP000293637">
    <property type="component" value="Unassembled WGS sequence"/>
</dbReference>
<organism evidence="2 3">
    <name type="scientific">Staphylococcus lugdunensis</name>
    <dbReference type="NCBI Taxonomy" id="28035"/>
    <lineage>
        <taxon>Bacteria</taxon>
        <taxon>Bacillati</taxon>
        <taxon>Bacillota</taxon>
        <taxon>Bacilli</taxon>
        <taxon>Bacillales</taxon>
        <taxon>Staphylococcaceae</taxon>
        <taxon>Staphylococcus</taxon>
    </lineage>
</organism>
<dbReference type="RefSeq" id="WP_002491936.1">
    <property type="nucleotide sequence ID" value="NZ_AP021848.1"/>
</dbReference>
<name>A0A292DFT6_STALU</name>